<evidence type="ECO:0000256" key="6">
    <source>
        <dbReference type="HAMAP-Rule" id="MF_00740"/>
    </source>
</evidence>
<dbReference type="PIRSF" id="PIRSF001491">
    <property type="entry name" value="Ppentomutase"/>
    <property type="match status" value="1"/>
</dbReference>
<dbReference type="GO" id="GO:0043094">
    <property type="term" value="P:metabolic compound salvage"/>
    <property type="evidence" value="ECO:0007669"/>
    <property type="project" value="UniProtKB-UniRule"/>
</dbReference>
<dbReference type="Gene3D" id="3.30.70.1250">
    <property type="entry name" value="Phosphopentomutase"/>
    <property type="match status" value="1"/>
</dbReference>
<dbReference type="EC" id="5.4.2.7" evidence="6 7"/>
<evidence type="ECO:0000256" key="1">
    <source>
        <dbReference type="ARBA" id="ARBA00010373"/>
    </source>
</evidence>
<reference evidence="9 10" key="1">
    <citation type="submission" date="2019-12" db="EMBL/GenBank/DDBJ databases">
        <title>Lactobacillus hilgardii FLUB.</title>
        <authorList>
            <person name="Gustaw K."/>
        </authorList>
    </citation>
    <scope>NUCLEOTIDE SEQUENCE [LARGE SCALE GENOMIC DNA]</scope>
    <source>
        <strain evidence="9 10">FLUB</strain>
    </source>
</reference>
<accession>A0A6P1EF90</accession>
<comment type="catalytic activity">
    <reaction evidence="6">
        <text>2-deoxy-alpha-D-ribose 1-phosphate = 2-deoxy-D-ribose 5-phosphate</text>
        <dbReference type="Rhea" id="RHEA:27658"/>
        <dbReference type="ChEBI" id="CHEBI:57259"/>
        <dbReference type="ChEBI" id="CHEBI:62877"/>
        <dbReference type="EC" id="5.4.2.7"/>
    </reaction>
</comment>
<comment type="similarity">
    <text evidence="1 6">Belongs to the phosphopentomutase family.</text>
</comment>
<dbReference type="CDD" id="cd16009">
    <property type="entry name" value="PPM"/>
    <property type="match status" value="1"/>
</dbReference>
<sequence length="404" mass="44393">MDTKEYKRIFGIVLDSVGTGAAPDANKFDDVDSDTLGHVGEAYEGRLALPNLQKMGLSNLRGKAILGVPKVETPIGYYGVMQEISAGKDSMDGHWEMMGLPVSKPLDTFPNGFPSELIKKIETFSDRKIIGNRPESGTKIIAELGEHQMETGDLIVYTSGDSVLQIAAHEDVIPLKELYKICEYARSLVNGPTYTIGRVIARPYVGPDKDHFTRTANRHDFTLAPIGQTDLDYLKSAQVHTIGIGKINDIFSGQGIDVGFHNESNMDGMDHVDKVMQEDFTGFCFTNLVDFDAMYGHRRNPIGFGQALMDFDKRLGTVLKNLKDDDLLILTADHGNDPGFKGTDHTREQVPLLAYSPSMKSNGSLGIRKTFADFGATVLDNFNVSGNAVGTSFLKELMNTEEIK</sequence>
<comment type="cofactor">
    <cofactor evidence="6">
        <name>Mn(2+)</name>
        <dbReference type="ChEBI" id="CHEBI:29035"/>
    </cofactor>
    <text evidence="6">Binds 2 manganese ions.</text>
</comment>
<feature type="binding site" evidence="6">
    <location>
        <position position="345"/>
    </location>
    <ligand>
        <name>Mn(2+)</name>
        <dbReference type="ChEBI" id="CHEBI:29035"/>
        <label>2</label>
    </ligand>
</feature>
<evidence type="ECO:0000256" key="3">
    <source>
        <dbReference type="ARBA" id="ARBA00022723"/>
    </source>
</evidence>
<evidence type="ECO:0000256" key="2">
    <source>
        <dbReference type="ARBA" id="ARBA00022490"/>
    </source>
</evidence>
<proteinExistence type="inferred from homology"/>
<dbReference type="Gene3D" id="3.40.720.10">
    <property type="entry name" value="Alkaline Phosphatase, subunit A"/>
    <property type="match status" value="1"/>
</dbReference>
<dbReference type="Pfam" id="PF01676">
    <property type="entry name" value="Metalloenzyme"/>
    <property type="match status" value="1"/>
</dbReference>
<dbReference type="GO" id="GO:0006018">
    <property type="term" value="P:2-deoxyribose 1-phosphate catabolic process"/>
    <property type="evidence" value="ECO:0007669"/>
    <property type="project" value="UniProtKB-UniRule"/>
</dbReference>
<dbReference type="HAMAP" id="MF_00740">
    <property type="entry name" value="Phosphopentomut"/>
    <property type="match status" value="1"/>
</dbReference>
<feature type="binding site" evidence="6">
    <location>
        <position position="333"/>
    </location>
    <ligand>
        <name>Mn(2+)</name>
        <dbReference type="ChEBI" id="CHEBI:29035"/>
        <label>1</label>
    </ligand>
</feature>
<feature type="domain" description="Metalloenzyme" evidence="8">
    <location>
        <begin position="7"/>
        <end position="384"/>
    </location>
</feature>
<dbReference type="UniPathway" id="UPA00087">
    <property type="reaction ID" value="UER00173"/>
</dbReference>
<dbReference type="NCBIfam" id="NF003766">
    <property type="entry name" value="PRK05362.1"/>
    <property type="match status" value="1"/>
</dbReference>
<feature type="binding site" evidence="6">
    <location>
        <position position="292"/>
    </location>
    <ligand>
        <name>Mn(2+)</name>
        <dbReference type="ChEBI" id="CHEBI:29035"/>
        <label>2</label>
    </ligand>
</feature>
<keyword evidence="5 6" id="KW-0413">Isomerase</keyword>
<dbReference type="GO" id="GO:0000287">
    <property type="term" value="F:magnesium ion binding"/>
    <property type="evidence" value="ECO:0007669"/>
    <property type="project" value="UniProtKB-UniRule"/>
</dbReference>
<comment type="pathway">
    <text evidence="6">Carbohydrate degradation; 2-deoxy-D-ribose 1-phosphate degradation; D-glyceraldehyde 3-phosphate and acetaldehyde from 2-deoxy-alpha-D-ribose 1-phosphate: step 1/2.</text>
</comment>
<comment type="function">
    <text evidence="6">Isomerase that catalyzes the conversion of deoxy-ribose 1-phosphate (dRib-1-P) and ribose 1-phosphate (Rib-1-P) to deoxy-ribose 5-phosphate (dRib-5-P) and ribose 5-phosphate (Rib-5-P), respectively.</text>
</comment>
<dbReference type="NCBIfam" id="TIGR01696">
    <property type="entry name" value="deoB"/>
    <property type="match status" value="1"/>
</dbReference>
<dbReference type="SMR" id="A0A6P1EF90"/>
<name>A0A6P1EF90_LENHI</name>
<dbReference type="SUPFAM" id="SSF53649">
    <property type="entry name" value="Alkaline phosphatase-like"/>
    <property type="match status" value="1"/>
</dbReference>
<keyword evidence="3 6" id="KW-0479">Metal-binding</keyword>
<dbReference type="InterPro" id="IPR006124">
    <property type="entry name" value="Metalloenzyme"/>
</dbReference>
<dbReference type="EMBL" id="CP047121">
    <property type="protein sequence ID" value="QHB52604.1"/>
    <property type="molecule type" value="Genomic_DNA"/>
</dbReference>
<feature type="binding site" evidence="6">
    <location>
        <position position="297"/>
    </location>
    <ligand>
        <name>Mn(2+)</name>
        <dbReference type="ChEBI" id="CHEBI:29035"/>
        <label>2</label>
    </ligand>
</feature>
<gene>
    <name evidence="6" type="primary">deoB</name>
    <name evidence="9" type="ORF">GQR93_10585</name>
</gene>
<dbReference type="GO" id="GO:0005829">
    <property type="term" value="C:cytosol"/>
    <property type="evidence" value="ECO:0007669"/>
    <property type="project" value="TreeGrafter"/>
</dbReference>
<keyword evidence="2 6" id="KW-0963">Cytoplasm</keyword>
<dbReference type="Proteomes" id="UP000465035">
    <property type="component" value="Chromosome"/>
</dbReference>
<dbReference type="PANTHER" id="PTHR21110:SF0">
    <property type="entry name" value="PHOSPHOPENTOMUTASE"/>
    <property type="match status" value="1"/>
</dbReference>
<feature type="binding site" evidence="6">
    <location>
        <position position="15"/>
    </location>
    <ligand>
        <name>Mn(2+)</name>
        <dbReference type="ChEBI" id="CHEBI:29035"/>
        <label>1</label>
    </ligand>
</feature>
<organism evidence="9 10">
    <name type="scientific">Lentilactobacillus hilgardii</name>
    <name type="common">Lactobacillus hilgardii</name>
    <dbReference type="NCBI Taxonomy" id="1588"/>
    <lineage>
        <taxon>Bacteria</taxon>
        <taxon>Bacillati</taxon>
        <taxon>Bacillota</taxon>
        <taxon>Bacilli</taxon>
        <taxon>Lactobacillales</taxon>
        <taxon>Lactobacillaceae</taxon>
        <taxon>Lentilactobacillus</taxon>
    </lineage>
</organism>
<keyword evidence="4 6" id="KW-0464">Manganese</keyword>
<evidence type="ECO:0000313" key="9">
    <source>
        <dbReference type="EMBL" id="QHB52604.1"/>
    </source>
</evidence>
<dbReference type="InterPro" id="IPR017850">
    <property type="entry name" value="Alkaline_phosphatase_core_sf"/>
</dbReference>
<dbReference type="GO" id="GO:0008973">
    <property type="term" value="F:phosphopentomutase activity"/>
    <property type="evidence" value="ECO:0007669"/>
    <property type="project" value="UniProtKB-UniRule"/>
</dbReference>
<dbReference type="FunFam" id="3.30.70.1250:FF:000001">
    <property type="entry name" value="Phosphopentomutase"/>
    <property type="match status" value="1"/>
</dbReference>
<evidence type="ECO:0000313" key="10">
    <source>
        <dbReference type="Proteomes" id="UP000465035"/>
    </source>
</evidence>
<protein>
    <recommendedName>
        <fullName evidence="6 7">Phosphopentomutase</fullName>
        <ecNumber evidence="6 7">5.4.2.7</ecNumber>
    </recommendedName>
    <alternativeName>
        <fullName evidence="6">Phosphodeoxyribomutase</fullName>
    </alternativeName>
</protein>
<dbReference type="PANTHER" id="PTHR21110">
    <property type="entry name" value="PHOSPHOPENTOMUTASE"/>
    <property type="match status" value="1"/>
</dbReference>
<dbReference type="InterPro" id="IPR024052">
    <property type="entry name" value="Phosphopentomutase_DeoB_cap_sf"/>
</dbReference>
<dbReference type="GO" id="GO:0009117">
    <property type="term" value="P:nucleotide metabolic process"/>
    <property type="evidence" value="ECO:0007669"/>
    <property type="project" value="UniProtKB-UniRule"/>
</dbReference>
<dbReference type="RefSeq" id="WP_004466919.1">
    <property type="nucleotide sequence ID" value="NZ_CABKOL010000104.1"/>
</dbReference>
<dbReference type="GO" id="GO:0006015">
    <property type="term" value="P:5-phosphoribose 1-diphosphate biosynthetic process"/>
    <property type="evidence" value="ECO:0007669"/>
    <property type="project" value="UniProtKB-UniPathway"/>
</dbReference>
<evidence type="ECO:0000256" key="5">
    <source>
        <dbReference type="ARBA" id="ARBA00023235"/>
    </source>
</evidence>
<dbReference type="SUPFAM" id="SSF143856">
    <property type="entry name" value="DeoB insert domain-like"/>
    <property type="match status" value="1"/>
</dbReference>
<comment type="subcellular location">
    <subcellularLocation>
        <location evidence="6">Cytoplasm</location>
    </subcellularLocation>
</comment>
<dbReference type="GeneID" id="69058814"/>
<feature type="binding site" evidence="6">
    <location>
        <position position="334"/>
    </location>
    <ligand>
        <name>Mn(2+)</name>
        <dbReference type="ChEBI" id="CHEBI:29035"/>
        <label>1</label>
    </ligand>
</feature>
<dbReference type="GO" id="GO:0030145">
    <property type="term" value="F:manganese ion binding"/>
    <property type="evidence" value="ECO:0007669"/>
    <property type="project" value="UniProtKB-UniRule"/>
</dbReference>
<evidence type="ECO:0000259" key="8">
    <source>
        <dbReference type="Pfam" id="PF01676"/>
    </source>
</evidence>
<dbReference type="InterPro" id="IPR010045">
    <property type="entry name" value="DeoB"/>
</dbReference>
<dbReference type="AlphaFoldDB" id="A0A6P1EF90"/>
<comment type="catalytic activity">
    <reaction evidence="6">
        <text>alpha-D-ribose 1-phosphate = D-ribose 5-phosphate</text>
        <dbReference type="Rhea" id="RHEA:18793"/>
        <dbReference type="ChEBI" id="CHEBI:57720"/>
        <dbReference type="ChEBI" id="CHEBI:78346"/>
        <dbReference type="EC" id="5.4.2.7"/>
    </reaction>
</comment>
<evidence type="ECO:0000256" key="4">
    <source>
        <dbReference type="ARBA" id="ARBA00023211"/>
    </source>
</evidence>
<evidence type="ECO:0000256" key="7">
    <source>
        <dbReference type="NCBIfam" id="TIGR01696"/>
    </source>
</evidence>